<evidence type="ECO:0000256" key="2">
    <source>
        <dbReference type="ARBA" id="ARBA00022618"/>
    </source>
</evidence>
<keyword evidence="1 10" id="KW-1003">Cell membrane</keyword>
<dbReference type="GO" id="GO:0008360">
    <property type="term" value="P:regulation of cell shape"/>
    <property type="evidence" value="ECO:0007669"/>
    <property type="project" value="UniProtKB-KW"/>
</dbReference>
<dbReference type="InterPro" id="IPR004276">
    <property type="entry name" value="GlycoTrans_28_N"/>
</dbReference>
<dbReference type="SUPFAM" id="SSF53756">
    <property type="entry name" value="UDP-Glycosyltransferase/glycogen phosphorylase"/>
    <property type="match status" value="1"/>
</dbReference>
<dbReference type="GO" id="GO:0051301">
    <property type="term" value="P:cell division"/>
    <property type="evidence" value="ECO:0007669"/>
    <property type="project" value="UniProtKB-KW"/>
</dbReference>
<keyword evidence="6 10" id="KW-0573">Peptidoglycan synthesis</keyword>
<sequence length="366" mass="37885">MISIVMAGGGTAGHTSPLIATAERLRELDPAATLTCIGTSKGLETRVIPAAGLTLRLVDPVPLPRKLGLDLLKVPGRLARSVSQARAIIREAKADAVVGFGGYVSLPAYLAAAQLRIPVLLHEQNAVPGLANKVAARFAKVVAVTFPGTQLPKARYFGMPMRKAITGLDRAAGRASARTDFGLDADRPVLLVSGGSQGARSINDAVEAARDALLAAGIDVLHVLGPKNLADRHVEVVDQTTGARYVPVGYVDAMERAYAAADLMVARSGAGTVMETASVGLPCIFVPLPHGNGEQARNADFLLAADAARLVPNAELTRERLLAEVLPLIQDRACLASMSATLTGLVPADAAGDLARAVLDSIPGAS</sequence>
<evidence type="ECO:0000256" key="5">
    <source>
        <dbReference type="ARBA" id="ARBA00022960"/>
    </source>
</evidence>
<feature type="binding site" evidence="10">
    <location>
        <begin position="11"/>
        <end position="13"/>
    </location>
    <ligand>
        <name>UDP-N-acetyl-alpha-D-glucosamine</name>
        <dbReference type="ChEBI" id="CHEBI:57705"/>
    </ligand>
</feature>
<feature type="binding site" evidence="10">
    <location>
        <position position="162"/>
    </location>
    <ligand>
        <name>UDP-N-acetyl-alpha-D-glucosamine</name>
        <dbReference type="ChEBI" id="CHEBI:57705"/>
    </ligand>
</feature>
<dbReference type="PANTHER" id="PTHR21015">
    <property type="entry name" value="UDP-N-ACETYLGLUCOSAMINE--N-ACETYLMURAMYL-(PENTAPEPTIDE) PYROPHOSPHORYL-UNDECAPRENOL N-ACETYLGLUCOSAMINE TRANSFERASE 1"/>
    <property type="match status" value="1"/>
</dbReference>
<proteinExistence type="inferred from homology"/>
<dbReference type="InterPro" id="IPR007235">
    <property type="entry name" value="Glyco_trans_28_C"/>
</dbReference>
<evidence type="ECO:0000256" key="8">
    <source>
        <dbReference type="ARBA" id="ARBA00023306"/>
    </source>
</evidence>
<comment type="pathway">
    <text evidence="10">Cell wall biogenesis; peptidoglycan biosynthesis.</text>
</comment>
<dbReference type="GO" id="GO:0005886">
    <property type="term" value="C:plasma membrane"/>
    <property type="evidence" value="ECO:0007669"/>
    <property type="project" value="UniProtKB-SubCell"/>
</dbReference>
<keyword evidence="7 10" id="KW-0472">Membrane</keyword>
<dbReference type="RefSeq" id="WP_131172262.1">
    <property type="nucleotide sequence ID" value="NZ_FXTL01000010.1"/>
</dbReference>
<feature type="binding site" evidence="10">
    <location>
        <position position="295"/>
    </location>
    <ligand>
        <name>UDP-N-acetyl-alpha-D-glucosamine</name>
        <dbReference type="ChEBI" id="CHEBI:57705"/>
    </ligand>
</feature>
<comment type="catalytic activity">
    <reaction evidence="10">
        <text>di-trans,octa-cis-undecaprenyl diphospho-N-acetyl-alpha-D-muramoyl-L-alanyl-D-glutamyl-meso-2,6-diaminopimeloyl-D-alanyl-D-alanine + UDP-N-acetyl-alpha-D-glucosamine = di-trans,octa-cis-undecaprenyl diphospho-[N-acetyl-alpha-D-glucosaminyl-(1-&gt;4)]-N-acetyl-alpha-D-muramoyl-L-alanyl-D-glutamyl-meso-2,6-diaminopimeloyl-D-alanyl-D-alanine + UDP + H(+)</text>
        <dbReference type="Rhea" id="RHEA:31227"/>
        <dbReference type="ChEBI" id="CHEBI:15378"/>
        <dbReference type="ChEBI" id="CHEBI:57705"/>
        <dbReference type="ChEBI" id="CHEBI:58223"/>
        <dbReference type="ChEBI" id="CHEBI:61387"/>
        <dbReference type="ChEBI" id="CHEBI:61388"/>
        <dbReference type="EC" id="2.4.1.227"/>
    </reaction>
</comment>
<dbReference type="InterPro" id="IPR006009">
    <property type="entry name" value="GlcNAc_MurG"/>
</dbReference>
<dbReference type="PANTHER" id="PTHR21015:SF22">
    <property type="entry name" value="GLYCOSYLTRANSFERASE"/>
    <property type="match status" value="1"/>
</dbReference>
<keyword evidence="3 10" id="KW-0328">Glycosyltransferase</keyword>
<keyword evidence="14" id="KW-1185">Reference proteome</keyword>
<dbReference type="GO" id="GO:0051991">
    <property type="term" value="F:UDP-N-acetyl-D-glucosamine:N-acetylmuramoyl-L-alanyl-D-glutamyl-meso-2,6-diaminopimelyl-D-alanyl-D-alanine-diphosphoundecaprenol 4-beta-N-acetylglucosaminlytransferase activity"/>
    <property type="evidence" value="ECO:0007669"/>
    <property type="project" value="RHEA"/>
</dbReference>
<keyword evidence="9 10" id="KW-0961">Cell wall biogenesis/degradation</keyword>
<comment type="function">
    <text evidence="10">Cell wall formation. Catalyzes the transfer of a GlcNAc subunit on undecaprenyl-pyrophosphoryl-MurNAc-pentapeptide (lipid intermediate I) to form undecaprenyl-pyrophosphoryl-MurNAc-(pentapeptide)GlcNAc (lipid intermediate II).</text>
</comment>
<comment type="subcellular location">
    <subcellularLocation>
        <location evidence="10">Cell membrane</location>
        <topology evidence="10">Peripheral membrane protein</topology>
        <orientation evidence="10">Cytoplasmic side</orientation>
    </subcellularLocation>
</comment>
<dbReference type="CDD" id="cd03785">
    <property type="entry name" value="GT28_MurG"/>
    <property type="match status" value="1"/>
</dbReference>
<evidence type="ECO:0000313" key="13">
    <source>
        <dbReference type="EMBL" id="TBT94757.1"/>
    </source>
</evidence>
<evidence type="ECO:0000256" key="9">
    <source>
        <dbReference type="ARBA" id="ARBA00023316"/>
    </source>
</evidence>
<feature type="domain" description="Glycosyl transferase family 28 C-terminal" evidence="12">
    <location>
        <begin position="189"/>
        <end position="341"/>
    </location>
</feature>
<dbReference type="EMBL" id="SDMR01000010">
    <property type="protein sequence ID" value="TBT94757.1"/>
    <property type="molecule type" value="Genomic_DNA"/>
</dbReference>
<dbReference type="EC" id="2.4.1.227" evidence="10"/>
<evidence type="ECO:0000256" key="1">
    <source>
        <dbReference type="ARBA" id="ARBA00022475"/>
    </source>
</evidence>
<dbReference type="OrthoDB" id="9808936at2"/>
<name>A0A4Q9KJX5_PROTD</name>
<dbReference type="GO" id="GO:0050511">
    <property type="term" value="F:undecaprenyldiphospho-muramoylpentapeptide beta-N-acetylglucosaminyltransferase activity"/>
    <property type="evidence" value="ECO:0007669"/>
    <property type="project" value="UniProtKB-UniRule"/>
</dbReference>
<dbReference type="GO" id="GO:0009252">
    <property type="term" value="P:peptidoglycan biosynthetic process"/>
    <property type="evidence" value="ECO:0007669"/>
    <property type="project" value="UniProtKB-UniRule"/>
</dbReference>
<evidence type="ECO:0000313" key="14">
    <source>
        <dbReference type="Proteomes" id="UP000291933"/>
    </source>
</evidence>
<protein>
    <recommendedName>
        <fullName evidence="10">UDP-N-acetylglucosamine--N-acetylmuramyl-(pentapeptide) pyrophosphoryl-undecaprenol N-acetylglucosamine transferase</fullName>
        <ecNumber evidence="10">2.4.1.227</ecNumber>
    </recommendedName>
    <alternativeName>
        <fullName evidence="10">Undecaprenyl-PP-MurNAc-pentapeptide-UDPGlcNAc GlcNAc transferase</fullName>
    </alternativeName>
</protein>
<evidence type="ECO:0000259" key="12">
    <source>
        <dbReference type="Pfam" id="PF04101"/>
    </source>
</evidence>
<keyword evidence="2 10" id="KW-0132">Cell division</keyword>
<comment type="caution">
    <text evidence="13">The sequence shown here is derived from an EMBL/GenBank/DDBJ whole genome shotgun (WGS) entry which is preliminary data.</text>
</comment>
<dbReference type="GO" id="GO:0071555">
    <property type="term" value="P:cell wall organization"/>
    <property type="evidence" value="ECO:0007669"/>
    <property type="project" value="UniProtKB-KW"/>
</dbReference>
<keyword evidence="8 10" id="KW-0131">Cell cycle</keyword>
<dbReference type="Proteomes" id="UP000291933">
    <property type="component" value="Unassembled WGS sequence"/>
</dbReference>
<evidence type="ECO:0000256" key="6">
    <source>
        <dbReference type="ARBA" id="ARBA00022984"/>
    </source>
</evidence>
<evidence type="ECO:0000256" key="4">
    <source>
        <dbReference type="ARBA" id="ARBA00022679"/>
    </source>
</evidence>
<organism evidence="13 14">
    <name type="scientific">Propioniciclava tarda</name>
    <dbReference type="NCBI Taxonomy" id="433330"/>
    <lineage>
        <taxon>Bacteria</taxon>
        <taxon>Bacillati</taxon>
        <taxon>Actinomycetota</taxon>
        <taxon>Actinomycetes</taxon>
        <taxon>Propionibacteriales</taxon>
        <taxon>Propionibacteriaceae</taxon>
        <taxon>Propioniciclava</taxon>
    </lineage>
</organism>
<dbReference type="HAMAP" id="MF_00033">
    <property type="entry name" value="MurG"/>
    <property type="match status" value="1"/>
</dbReference>
<feature type="domain" description="Glycosyltransferase family 28 N-terminal" evidence="11">
    <location>
        <begin position="4"/>
        <end position="143"/>
    </location>
</feature>
<dbReference type="NCBIfam" id="TIGR01133">
    <property type="entry name" value="murG"/>
    <property type="match status" value="1"/>
</dbReference>
<dbReference type="AlphaFoldDB" id="A0A4Q9KJX5"/>
<dbReference type="Pfam" id="PF03033">
    <property type="entry name" value="Glyco_transf_28"/>
    <property type="match status" value="1"/>
</dbReference>
<feature type="binding site" evidence="10">
    <location>
        <position position="125"/>
    </location>
    <ligand>
        <name>UDP-N-acetyl-alpha-D-glucosamine</name>
        <dbReference type="ChEBI" id="CHEBI:57705"/>
    </ligand>
</feature>
<dbReference type="Gene3D" id="3.40.50.2000">
    <property type="entry name" value="Glycogen Phosphorylase B"/>
    <property type="match status" value="2"/>
</dbReference>
<dbReference type="GO" id="GO:0005975">
    <property type="term" value="P:carbohydrate metabolic process"/>
    <property type="evidence" value="ECO:0007669"/>
    <property type="project" value="InterPro"/>
</dbReference>
<evidence type="ECO:0000256" key="3">
    <source>
        <dbReference type="ARBA" id="ARBA00022676"/>
    </source>
</evidence>
<keyword evidence="5 10" id="KW-0133">Cell shape</keyword>
<evidence type="ECO:0000256" key="10">
    <source>
        <dbReference type="HAMAP-Rule" id="MF_00033"/>
    </source>
</evidence>
<dbReference type="UniPathway" id="UPA00219"/>
<dbReference type="Pfam" id="PF04101">
    <property type="entry name" value="Glyco_tran_28_C"/>
    <property type="match status" value="1"/>
</dbReference>
<feature type="binding site" evidence="10">
    <location>
        <position position="196"/>
    </location>
    <ligand>
        <name>UDP-N-acetyl-alpha-D-glucosamine</name>
        <dbReference type="ChEBI" id="CHEBI:57705"/>
    </ligand>
</feature>
<evidence type="ECO:0000256" key="7">
    <source>
        <dbReference type="ARBA" id="ARBA00023136"/>
    </source>
</evidence>
<gene>
    <name evidence="10 13" type="primary">murG</name>
    <name evidence="13" type="ORF">ET996_09180</name>
</gene>
<comment type="similarity">
    <text evidence="10">Belongs to the glycosyltransferase 28 family. MurG subfamily.</text>
</comment>
<accession>A0A4Q9KJX5</accession>
<evidence type="ECO:0000259" key="11">
    <source>
        <dbReference type="Pfam" id="PF03033"/>
    </source>
</evidence>
<comment type="caution">
    <text evidence="10">Lacks conserved residue(s) required for the propagation of feature annotation.</text>
</comment>
<reference evidence="13 14" key="1">
    <citation type="submission" date="2019-01" db="EMBL/GenBank/DDBJ databases">
        <title>Lactibacter flavus gen. nov., sp. nov., a novel bacterium of the family Propionibacteriaceae isolated from raw milk and dairy products.</title>
        <authorList>
            <person name="Huptas C."/>
            <person name="Wenning M."/>
            <person name="Breitenwieser F."/>
            <person name="Doll E."/>
            <person name="Von Neubeck M."/>
            <person name="Busse H.-J."/>
            <person name="Scherer S."/>
        </authorList>
    </citation>
    <scope>NUCLEOTIDE SEQUENCE [LARGE SCALE GENOMIC DNA]</scope>
    <source>
        <strain evidence="14">DSM 22130 / JCM 15804 / WR061</strain>
    </source>
</reference>
<keyword evidence="4 10" id="KW-0808">Transferase</keyword>